<evidence type="ECO:0000313" key="2">
    <source>
        <dbReference type="EMBL" id="AEF41251.1"/>
    </source>
</evidence>
<dbReference type="OrthoDB" id="4552889at2"/>
<dbReference type="AlphaFoldDB" id="F6EJ19"/>
<dbReference type="Pfam" id="PF12079">
    <property type="entry name" value="DUF3558"/>
    <property type="match status" value="1"/>
</dbReference>
<evidence type="ECO:0008006" key="4">
    <source>
        <dbReference type="Google" id="ProtNLM"/>
    </source>
</evidence>
<accession>F6EJ19</accession>
<proteinExistence type="predicted"/>
<dbReference type="Proteomes" id="UP000009235">
    <property type="component" value="Chromosome"/>
</dbReference>
<dbReference type="InterPro" id="IPR024520">
    <property type="entry name" value="DUF3558"/>
</dbReference>
<sequence>MRRMAIALTAALMLTAGCVSDTDDPAASLEAEEAREYSERHGFPYYENDPYQEPYHPCIEIPDDALIATGVDPETAFADTSEVPSPGWRICSWDGTGYALSVYTMVRTLDELYTHPMYHQFRDVTINGREGVEFHVIRDPEACTIAFPAAMGMTFVRTSLVLANRMPPGSTFCALAAQHAADLDPHLPQL</sequence>
<dbReference type="PROSITE" id="PS51257">
    <property type="entry name" value="PROKAR_LIPOPROTEIN"/>
    <property type="match status" value="1"/>
</dbReference>
<keyword evidence="3" id="KW-1185">Reference proteome</keyword>
<name>F6EJ19_HOYSD</name>
<evidence type="ECO:0000256" key="1">
    <source>
        <dbReference type="SAM" id="SignalP"/>
    </source>
</evidence>
<dbReference type="EMBL" id="CP002786">
    <property type="protein sequence ID" value="AEF41251.1"/>
    <property type="molecule type" value="Genomic_DNA"/>
</dbReference>
<evidence type="ECO:0000313" key="3">
    <source>
        <dbReference type="Proteomes" id="UP000009235"/>
    </source>
</evidence>
<organism evidence="2 3">
    <name type="scientific">Hoyosella subflava (strain DSM 45089 / JCM 17490 / NBRC 109087 / DQS3-9A1)</name>
    <name type="common">Amycolicicoccus subflavus</name>
    <dbReference type="NCBI Taxonomy" id="443218"/>
    <lineage>
        <taxon>Bacteria</taxon>
        <taxon>Bacillati</taxon>
        <taxon>Actinomycetota</taxon>
        <taxon>Actinomycetes</taxon>
        <taxon>Mycobacteriales</taxon>
        <taxon>Hoyosellaceae</taxon>
        <taxon>Hoyosella</taxon>
    </lineage>
</organism>
<feature type="chain" id="PRO_5003333578" description="DUF3558 domain-containing protein" evidence="1">
    <location>
        <begin position="22"/>
        <end position="190"/>
    </location>
</feature>
<reference evidence="2 3" key="1">
    <citation type="journal article" date="2011" name="J. Bacteriol.">
        <title>Complete genome sequence of Amycolicicoccus subflavus DQS3-9A1T, an actinomycete isolated from crude oil-polluted soil.</title>
        <authorList>
            <person name="Cai M."/>
            <person name="Chen W.M."/>
            <person name="Nie Y."/>
            <person name="Chi C.Q."/>
            <person name="Wang Y.N."/>
            <person name="Tang Y.Q."/>
            <person name="Li G.Y."/>
            <person name="Wu X.L."/>
        </authorList>
    </citation>
    <scope>NUCLEOTIDE SEQUENCE [LARGE SCALE GENOMIC DNA]</scope>
    <source>
        <strain evidence="3">DSM 45089 / DQS3-9A1</strain>
    </source>
</reference>
<dbReference type="STRING" id="443218.AS9A_2804"/>
<keyword evidence="1" id="KW-0732">Signal</keyword>
<dbReference type="eggNOG" id="ENOG5031ZTF">
    <property type="taxonomic scope" value="Bacteria"/>
</dbReference>
<dbReference type="HOGENOM" id="CLU_1425307_0_0_11"/>
<gene>
    <name evidence="2" type="ordered locus">AS9A_2804</name>
</gene>
<protein>
    <recommendedName>
        <fullName evidence="4">DUF3558 domain-containing protein</fullName>
    </recommendedName>
</protein>
<feature type="signal peptide" evidence="1">
    <location>
        <begin position="1"/>
        <end position="21"/>
    </location>
</feature>
<dbReference type="KEGG" id="asd:AS9A_2804"/>